<protein>
    <submittedName>
        <fullName evidence="1">Uncharacterized protein</fullName>
    </submittedName>
</protein>
<dbReference type="Proteomes" id="UP000238390">
    <property type="component" value="Chromosome"/>
</dbReference>
<gene>
    <name evidence="1" type="ORF">CSB93_4070</name>
</gene>
<dbReference type="NCBIfam" id="NF033691">
    <property type="entry name" value="immunity_MafI"/>
    <property type="match status" value="1"/>
</dbReference>
<reference evidence="1 2" key="1">
    <citation type="submission" date="2018-02" db="EMBL/GenBank/DDBJ databases">
        <title>FDA/CDC Antimicrobial Resistant Isolate Bank Genome Sequencing.</title>
        <authorList>
            <person name="Benahmed F.H."/>
            <person name="Lutgring J.D."/>
            <person name="Yoo B."/>
            <person name="Machado M."/>
            <person name="Brown A."/>
            <person name="McAllister G."/>
            <person name="Perry A."/>
            <person name="Halpin A.L."/>
            <person name="Vavikolanu K."/>
            <person name="Ott S."/>
            <person name="Zhao X."/>
            <person name="Tallon L.J."/>
            <person name="Sadzewicz L."/>
            <person name="Aluvathingal J."/>
            <person name="Nadendla S."/>
            <person name="Voskania-kordi A."/>
            <person name="Simonyan V."/>
            <person name="Patel J."/>
            <person name="Shawar R.M."/>
        </authorList>
    </citation>
    <scope>NUCLEOTIDE SEQUENCE [LARGE SCALE GENOMIC DNA]</scope>
    <source>
        <strain evidence="1 2">AR_0356</strain>
    </source>
</reference>
<keyword evidence="2" id="KW-1185">Reference proteome</keyword>
<dbReference type="InterPro" id="IPR047880">
    <property type="entry name" value="MafI-like"/>
</dbReference>
<accession>A0A2R3IMK7</accession>
<proteinExistence type="predicted"/>
<evidence type="ECO:0000313" key="1">
    <source>
        <dbReference type="EMBL" id="AVK03162.1"/>
    </source>
</evidence>
<dbReference type="RefSeq" id="WP_046602502.1">
    <property type="nucleotide sequence ID" value="NZ_CP027169.1"/>
</dbReference>
<dbReference type="AlphaFoldDB" id="A0A2R3IMK7"/>
<dbReference type="EMBL" id="CP027169">
    <property type="protein sequence ID" value="AVK03162.1"/>
    <property type="molecule type" value="Genomic_DNA"/>
</dbReference>
<sequence length="84" mass="9657">MYADRIVKFGERFQGRLESTLLQGALDYVGYNEESLAFEVLCDHICEYDVSITDEEYREAVQLALDMGFDLEEGPFKHLKGLKS</sequence>
<organism evidence="1 2">
    <name type="scientific">Pseudomonas paraeruginosa</name>
    <dbReference type="NCBI Taxonomy" id="2994495"/>
    <lineage>
        <taxon>Bacteria</taxon>
        <taxon>Pseudomonadati</taxon>
        <taxon>Pseudomonadota</taxon>
        <taxon>Gammaproteobacteria</taxon>
        <taxon>Pseudomonadales</taxon>
        <taxon>Pseudomonadaceae</taxon>
        <taxon>Pseudomonas</taxon>
    </lineage>
</organism>
<evidence type="ECO:0000313" key="2">
    <source>
        <dbReference type="Proteomes" id="UP000238390"/>
    </source>
</evidence>
<name>A0A2R3IMK7_9PSED</name>